<evidence type="ECO:0000313" key="9">
    <source>
        <dbReference type="EMBL" id="KAK1929902.1"/>
    </source>
</evidence>
<keyword evidence="6 8" id="KW-0472">Membrane</keyword>
<proteinExistence type="predicted"/>
<feature type="compositionally biased region" description="Polar residues" evidence="7">
    <location>
        <begin position="7"/>
        <end position="17"/>
    </location>
</feature>
<keyword evidence="5 8" id="KW-1133">Transmembrane helix</keyword>
<evidence type="ECO:0000256" key="1">
    <source>
        <dbReference type="ARBA" id="ARBA00004651"/>
    </source>
</evidence>
<feature type="compositionally biased region" description="Acidic residues" evidence="7">
    <location>
        <begin position="20"/>
        <end position="34"/>
    </location>
</feature>
<gene>
    <name evidence="9" type="ORF">P3T76_014577</name>
</gene>
<feature type="region of interest" description="Disordered" evidence="7">
    <location>
        <begin position="310"/>
        <end position="368"/>
    </location>
</feature>
<dbReference type="PANTHER" id="PTHR42865:SF7">
    <property type="entry name" value="PROTON_GLUTAMATE-ASPARTATE SYMPORTER"/>
    <property type="match status" value="1"/>
</dbReference>
<evidence type="ECO:0000256" key="3">
    <source>
        <dbReference type="ARBA" id="ARBA00022475"/>
    </source>
</evidence>
<feature type="transmembrane region" description="Helical" evidence="8">
    <location>
        <begin position="907"/>
        <end position="929"/>
    </location>
</feature>
<feature type="transmembrane region" description="Helical" evidence="8">
    <location>
        <begin position="882"/>
        <end position="901"/>
    </location>
</feature>
<comment type="caution">
    <text evidence="9">The sequence shown here is derived from an EMBL/GenBank/DDBJ whole genome shotgun (WGS) entry which is preliminary data.</text>
</comment>
<evidence type="ECO:0000256" key="5">
    <source>
        <dbReference type="ARBA" id="ARBA00022989"/>
    </source>
</evidence>
<feature type="transmembrane region" description="Helical" evidence="8">
    <location>
        <begin position="673"/>
        <end position="695"/>
    </location>
</feature>
<feature type="transmembrane region" description="Helical" evidence="8">
    <location>
        <begin position="736"/>
        <end position="758"/>
    </location>
</feature>
<dbReference type="Gene3D" id="1.10.3860.10">
    <property type="entry name" value="Sodium:dicarboxylate symporter"/>
    <property type="match status" value="1"/>
</dbReference>
<feature type="region of interest" description="Disordered" evidence="7">
    <location>
        <begin position="1"/>
        <end position="246"/>
    </location>
</feature>
<feature type="compositionally biased region" description="Acidic residues" evidence="7">
    <location>
        <begin position="110"/>
        <end position="132"/>
    </location>
</feature>
<feature type="compositionally biased region" description="Acidic residues" evidence="7">
    <location>
        <begin position="188"/>
        <end position="199"/>
    </location>
</feature>
<dbReference type="Proteomes" id="UP001259832">
    <property type="component" value="Unassembled WGS sequence"/>
</dbReference>
<evidence type="ECO:0000256" key="7">
    <source>
        <dbReference type="SAM" id="MobiDB-lite"/>
    </source>
</evidence>
<feature type="compositionally biased region" description="Polar residues" evidence="7">
    <location>
        <begin position="137"/>
        <end position="146"/>
    </location>
</feature>
<comment type="subcellular location">
    <subcellularLocation>
        <location evidence="1">Cell membrane</location>
        <topology evidence="1">Multi-pass membrane protein</topology>
    </subcellularLocation>
</comment>
<dbReference type="PRINTS" id="PR00173">
    <property type="entry name" value="EDTRNSPORT"/>
</dbReference>
<evidence type="ECO:0000256" key="2">
    <source>
        <dbReference type="ARBA" id="ARBA00022448"/>
    </source>
</evidence>
<dbReference type="InterPro" id="IPR036458">
    <property type="entry name" value="Na:dicarbo_symporter_sf"/>
</dbReference>
<dbReference type="GO" id="GO:0015293">
    <property type="term" value="F:symporter activity"/>
    <property type="evidence" value="ECO:0007669"/>
    <property type="project" value="UniProtKB-KW"/>
</dbReference>
<evidence type="ECO:0000313" key="10">
    <source>
        <dbReference type="Proteomes" id="UP001259832"/>
    </source>
</evidence>
<feature type="compositionally biased region" description="Acidic residues" evidence="7">
    <location>
        <begin position="81"/>
        <end position="96"/>
    </location>
</feature>
<sequence>MSRDLEQQQSGTASEPNANYDDEQFDSQSEDEGESVVSVAQVAVFDSSSSDNYGSDDFEDEQVQASDASFREVSVSGDVENSGDYDDESFEGEEEATALGVQQGDISQATEEEDEYVDESFEGEEVTYEGEDLGVQGDSSQASNEESYYDDESFEGQETSGELEVAATLGAQGSSQRDCLQCSKEANEYDDESFEGEEANGEHGVAASLGVQDISSSTSDENGYTDESFEGEGTIDSQNGENQQDGTPLDAQVVLETDLYPELRDWCFYKIQELKTSGSKPKSARSSVRQSRIVVCKIPAAAVKELIHRASSGRPSRRQRQQVGNSQLRSRQRLKMPTSLMERAQTQQCLAKRSHSPEPPPAPTRAKESTFYSVKCDVLRGRLATMRLYEAPDGNTFATGKLHRTAETGCHAKVDELSTPPGTPSERSQFYDNLYAYKYNESHTPSLKSDMRIGGEPLAPDDLKNDNNNPSTMFISLYNQRASTPISYVLTAAGVGIGLGILFAHLKVDGAYAKWISMPGDLFISALKCLIGPMVFCSIVGCIGQLVEAGKVASIGGRIMAYFALCSVISSGTGVVFGLLFSPFFIQQMKGSNSDLVTELRMHCWNGDVLSMAKGGSMACVKDSNVTELASLLALNDTSTNFATATGKYTDINVSQQLFAILNEIIPSNMVKAFSSSSTMGVITLAIFFGIASVLSHERTRRQLATSGGPAGTTKTDIDVNHLLLLINHCGLVCQLMINSVVSLIPFAIVSMIAGSMAQYTSSMDLVESVGFLIVALALALITLTYGIMGTALFVTTRVNVFTYLRHIIPAQVFIFGCSSSIATLPMTMRCVDSTREVSYALSRFLLPLGATSNLNGSACYMTLACVFMAKVGGYGDLLTPLRYALLVLVGAIASFGVAPVPHSGLVMAITVWHTVFNMDVPPVFSLLVGADWLLNRMRAIVNITNDTILVRIIADQCDETTISELELEAQATTRVA</sequence>
<dbReference type="Pfam" id="PF00375">
    <property type="entry name" value="SDF"/>
    <property type="match status" value="1"/>
</dbReference>
<feature type="transmembrane region" description="Helical" evidence="8">
    <location>
        <begin position="522"/>
        <end position="547"/>
    </location>
</feature>
<protein>
    <submittedName>
        <fullName evidence="9">Excitatory amino acid transporter 2</fullName>
    </submittedName>
</protein>
<reference evidence="9" key="1">
    <citation type="submission" date="2023-08" db="EMBL/GenBank/DDBJ databases">
        <title>Reference Genome Resource for the Citrus Pathogen Phytophthora citrophthora.</title>
        <authorList>
            <person name="Moller H."/>
            <person name="Coetzee B."/>
            <person name="Rose L.J."/>
            <person name="Van Niekerk J.M."/>
        </authorList>
    </citation>
    <scope>NUCLEOTIDE SEQUENCE</scope>
    <source>
        <strain evidence="9">STE-U-9442</strain>
    </source>
</reference>
<evidence type="ECO:0000256" key="4">
    <source>
        <dbReference type="ARBA" id="ARBA00022692"/>
    </source>
</evidence>
<keyword evidence="10" id="KW-1185">Reference proteome</keyword>
<feature type="transmembrane region" description="Helical" evidence="8">
    <location>
        <begin position="807"/>
        <end position="825"/>
    </location>
</feature>
<organism evidence="9 10">
    <name type="scientific">Phytophthora citrophthora</name>
    <dbReference type="NCBI Taxonomy" id="4793"/>
    <lineage>
        <taxon>Eukaryota</taxon>
        <taxon>Sar</taxon>
        <taxon>Stramenopiles</taxon>
        <taxon>Oomycota</taxon>
        <taxon>Peronosporomycetes</taxon>
        <taxon>Peronosporales</taxon>
        <taxon>Peronosporaceae</taxon>
        <taxon>Phytophthora</taxon>
    </lineage>
</organism>
<feature type="transmembrane region" description="Helical" evidence="8">
    <location>
        <begin position="770"/>
        <end position="795"/>
    </location>
</feature>
<evidence type="ECO:0000256" key="6">
    <source>
        <dbReference type="ARBA" id="ARBA00023136"/>
    </source>
</evidence>
<dbReference type="AlphaFoldDB" id="A0AAD9LBU5"/>
<feature type="transmembrane region" description="Helical" evidence="8">
    <location>
        <begin position="486"/>
        <end position="506"/>
    </location>
</feature>
<dbReference type="GO" id="GO:0005886">
    <property type="term" value="C:plasma membrane"/>
    <property type="evidence" value="ECO:0007669"/>
    <property type="project" value="UniProtKB-SubCell"/>
</dbReference>
<dbReference type="EMBL" id="JASMQC010000043">
    <property type="protein sequence ID" value="KAK1929902.1"/>
    <property type="molecule type" value="Genomic_DNA"/>
</dbReference>
<feature type="transmembrane region" description="Helical" evidence="8">
    <location>
        <begin position="845"/>
        <end position="870"/>
    </location>
</feature>
<dbReference type="PANTHER" id="PTHR42865">
    <property type="entry name" value="PROTON/GLUTAMATE-ASPARTATE SYMPORTER"/>
    <property type="match status" value="1"/>
</dbReference>
<name>A0AAD9LBU5_9STRA</name>
<dbReference type="SUPFAM" id="SSF118215">
    <property type="entry name" value="Proton glutamate symport protein"/>
    <property type="match status" value="1"/>
</dbReference>
<dbReference type="InterPro" id="IPR001991">
    <property type="entry name" value="Na-dicarboxylate_symporter"/>
</dbReference>
<feature type="compositionally biased region" description="Polar residues" evidence="7">
    <location>
        <begin position="235"/>
        <end position="246"/>
    </location>
</feature>
<keyword evidence="4 8" id="KW-0812">Transmembrane</keyword>
<feature type="compositionally biased region" description="Polar residues" evidence="7">
    <location>
        <begin position="213"/>
        <end position="222"/>
    </location>
</feature>
<accession>A0AAD9LBU5</accession>
<keyword evidence="3" id="KW-1003">Cell membrane</keyword>
<keyword evidence="2" id="KW-0813">Transport</keyword>
<feature type="transmembrane region" description="Helical" evidence="8">
    <location>
        <begin position="559"/>
        <end position="586"/>
    </location>
</feature>
<evidence type="ECO:0000256" key="8">
    <source>
        <dbReference type="SAM" id="Phobius"/>
    </source>
</evidence>